<gene>
    <name evidence="1" type="ORF">SDC9_195373</name>
</gene>
<reference evidence="1" key="1">
    <citation type="submission" date="2019-08" db="EMBL/GenBank/DDBJ databases">
        <authorList>
            <person name="Kucharzyk K."/>
            <person name="Murdoch R.W."/>
            <person name="Higgins S."/>
            <person name="Loffler F."/>
        </authorList>
    </citation>
    <scope>NUCLEOTIDE SEQUENCE</scope>
</reference>
<sequence>MIQMSQIPVKKVYLNSKISSHIGSYEFSIDCGAVYFGAIYDDEGNLQTVDQYFYTERYSRDDLESAAAGSDLLSVDSRDYRARTYMLTKYDGKNEWLRFHAVVPQEINPEYFNQKYIGY</sequence>
<evidence type="ECO:0000313" key="1">
    <source>
        <dbReference type="EMBL" id="MPN47769.1"/>
    </source>
</evidence>
<protein>
    <submittedName>
        <fullName evidence="1">Uncharacterized protein</fullName>
    </submittedName>
</protein>
<accession>A0A645IBE6</accession>
<organism evidence="1">
    <name type="scientific">bioreactor metagenome</name>
    <dbReference type="NCBI Taxonomy" id="1076179"/>
    <lineage>
        <taxon>unclassified sequences</taxon>
        <taxon>metagenomes</taxon>
        <taxon>ecological metagenomes</taxon>
    </lineage>
</organism>
<dbReference type="EMBL" id="VSSQ01109509">
    <property type="protein sequence ID" value="MPN47769.1"/>
    <property type="molecule type" value="Genomic_DNA"/>
</dbReference>
<name>A0A645IBE6_9ZZZZ</name>
<dbReference type="AlphaFoldDB" id="A0A645IBE6"/>
<proteinExistence type="predicted"/>
<comment type="caution">
    <text evidence="1">The sequence shown here is derived from an EMBL/GenBank/DDBJ whole genome shotgun (WGS) entry which is preliminary data.</text>
</comment>